<dbReference type="InterPro" id="IPR029069">
    <property type="entry name" value="HotDog_dom_sf"/>
</dbReference>
<dbReference type="Pfam" id="PF13279">
    <property type="entry name" value="4HBT_2"/>
    <property type="match status" value="1"/>
</dbReference>
<evidence type="ECO:0000256" key="1">
    <source>
        <dbReference type="ARBA" id="ARBA00005953"/>
    </source>
</evidence>
<reference evidence="3" key="1">
    <citation type="journal article" date="2020" name="mSystems">
        <title>Genome- and Community-Level Interaction Insights into Carbon Utilization and Element Cycling Functions of Hydrothermarchaeota in Hydrothermal Sediment.</title>
        <authorList>
            <person name="Zhou Z."/>
            <person name="Liu Y."/>
            <person name="Xu W."/>
            <person name="Pan J."/>
            <person name="Luo Z.H."/>
            <person name="Li M."/>
        </authorList>
    </citation>
    <scope>NUCLEOTIDE SEQUENCE [LARGE SCALE GENOMIC DNA]</scope>
    <source>
        <strain evidence="3">HyVt-458</strain>
    </source>
</reference>
<organism evidence="3">
    <name type="scientific">Thiolapillus brandeum</name>
    <dbReference type="NCBI Taxonomy" id="1076588"/>
    <lineage>
        <taxon>Bacteria</taxon>
        <taxon>Pseudomonadati</taxon>
        <taxon>Pseudomonadota</taxon>
        <taxon>Gammaproteobacteria</taxon>
        <taxon>Chromatiales</taxon>
        <taxon>Sedimenticolaceae</taxon>
        <taxon>Thiolapillus</taxon>
    </lineage>
</organism>
<dbReference type="PANTHER" id="PTHR31793:SF37">
    <property type="entry name" value="ACYL-COA THIOESTER HYDROLASE YBGC"/>
    <property type="match status" value="1"/>
</dbReference>
<comment type="caution">
    <text evidence="3">The sequence shown here is derived from an EMBL/GenBank/DDBJ whole genome shotgun (WGS) entry which is preliminary data.</text>
</comment>
<dbReference type="EMBL" id="DRLF01000017">
    <property type="protein sequence ID" value="HEC05301.1"/>
    <property type="molecule type" value="Genomic_DNA"/>
</dbReference>
<dbReference type="GO" id="GO:0047617">
    <property type="term" value="F:fatty acyl-CoA hydrolase activity"/>
    <property type="evidence" value="ECO:0007669"/>
    <property type="project" value="TreeGrafter"/>
</dbReference>
<dbReference type="InterPro" id="IPR006684">
    <property type="entry name" value="YbgC/YbaW"/>
</dbReference>
<name>A0A831WE77_9GAMM</name>
<sequence length="135" mass="15670">MNYRFPVRVYYEDTDAAGIVYYANYFRFMERARTEWLRDLGFEQDVLRRDFGIVFVVRSAAADYRAPAVFNDLLWVTGELVEHSRTAMTIGQNVYRQEDDKLLCKGEVGIVCVDIESFRPSPIPSAILEKIKNAE</sequence>
<dbReference type="Proteomes" id="UP000886339">
    <property type="component" value="Unassembled WGS sequence"/>
</dbReference>
<gene>
    <name evidence="3" type="primary">ybgC</name>
    <name evidence="3" type="ORF">ENJ12_00480</name>
</gene>
<accession>A0A831WE77</accession>
<dbReference type="AlphaFoldDB" id="A0A831WE77"/>
<dbReference type="SUPFAM" id="SSF54637">
    <property type="entry name" value="Thioesterase/thiol ester dehydrase-isomerase"/>
    <property type="match status" value="1"/>
</dbReference>
<keyword evidence="2" id="KW-0378">Hydrolase</keyword>
<proteinExistence type="inferred from homology"/>
<comment type="similarity">
    <text evidence="1">Belongs to the 4-hydroxybenzoyl-CoA thioesterase family.</text>
</comment>
<protein>
    <submittedName>
        <fullName evidence="3">Tol-pal system-associated acyl-CoA thioesterase</fullName>
    </submittedName>
</protein>
<dbReference type="InterPro" id="IPR014166">
    <property type="entry name" value="Tol-Pal_acyl-CoA_thioesterase"/>
</dbReference>
<dbReference type="Gene3D" id="3.10.129.10">
    <property type="entry name" value="Hotdog Thioesterase"/>
    <property type="match status" value="1"/>
</dbReference>
<dbReference type="NCBIfam" id="TIGR00051">
    <property type="entry name" value="YbgC/FadM family acyl-CoA thioesterase"/>
    <property type="match status" value="1"/>
</dbReference>
<evidence type="ECO:0000256" key="2">
    <source>
        <dbReference type="ARBA" id="ARBA00022801"/>
    </source>
</evidence>
<evidence type="ECO:0000313" key="3">
    <source>
        <dbReference type="EMBL" id="HEC05301.1"/>
    </source>
</evidence>
<dbReference type="CDD" id="cd00586">
    <property type="entry name" value="4HBT"/>
    <property type="match status" value="1"/>
</dbReference>
<dbReference type="InterPro" id="IPR050563">
    <property type="entry name" value="4-hydroxybenzoyl-CoA_TE"/>
</dbReference>
<dbReference type="NCBIfam" id="TIGR02799">
    <property type="entry name" value="thio_ybgC"/>
    <property type="match status" value="1"/>
</dbReference>
<dbReference type="FunFam" id="3.10.129.10:FF:000004">
    <property type="entry name" value="Tol-pal system-associated acyl-CoA thioesterase"/>
    <property type="match status" value="1"/>
</dbReference>
<dbReference type="PIRSF" id="PIRSF003230">
    <property type="entry name" value="YbgC"/>
    <property type="match status" value="1"/>
</dbReference>
<dbReference type="PANTHER" id="PTHR31793">
    <property type="entry name" value="4-HYDROXYBENZOYL-COA THIOESTERASE FAMILY MEMBER"/>
    <property type="match status" value="1"/>
</dbReference>